<keyword evidence="3" id="KW-1185">Reference proteome</keyword>
<dbReference type="InterPro" id="IPR029526">
    <property type="entry name" value="PGBD"/>
</dbReference>
<evidence type="ECO:0000259" key="1">
    <source>
        <dbReference type="Pfam" id="PF13843"/>
    </source>
</evidence>
<accession>A0A9P0L5U0</accession>
<protein>
    <recommendedName>
        <fullName evidence="1">PiggyBac transposable element-derived protein domain-containing protein</fullName>
    </recommendedName>
</protein>
<feature type="domain" description="PiggyBac transposable element-derived protein" evidence="1">
    <location>
        <begin position="82"/>
        <end position="136"/>
    </location>
</feature>
<dbReference type="Proteomes" id="UP001152888">
    <property type="component" value="Unassembled WGS sequence"/>
</dbReference>
<comment type="caution">
    <text evidence="2">The sequence shown here is derived from an EMBL/GenBank/DDBJ whole genome shotgun (WGS) entry which is preliminary data.</text>
</comment>
<reference evidence="2" key="1">
    <citation type="submission" date="2022-03" db="EMBL/GenBank/DDBJ databases">
        <authorList>
            <person name="Sayadi A."/>
        </authorList>
    </citation>
    <scope>NUCLEOTIDE SEQUENCE</scope>
</reference>
<proteinExistence type="predicted"/>
<organism evidence="2 3">
    <name type="scientific">Acanthoscelides obtectus</name>
    <name type="common">Bean weevil</name>
    <name type="synonym">Bruchus obtectus</name>
    <dbReference type="NCBI Taxonomy" id="200917"/>
    <lineage>
        <taxon>Eukaryota</taxon>
        <taxon>Metazoa</taxon>
        <taxon>Ecdysozoa</taxon>
        <taxon>Arthropoda</taxon>
        <taxon>Hexapoda</taxon>
        <taxon>Insecta</taxon>
        <taxon>Pterygota</taxon>
        <taxon>Neoptera</taxon>
        <taxon>Endopterygota</taxon>
        <taxon>Coleoptera</taxon>
        <taxon>Polyphaga</taxon>
        <taxon>Cucujiformia</taxon>
        <taxon>Chrysomeloidea</taxon>
        <taxon>Chrysomelidae</taxon>
        <taxon>Bruchinae</taxon>
        <taxon>Bruchini</taxon>
        <taxon>Acanthoscelides</taxon>
    </lineage>
</organism>
<name>A0A9P0L5U0_ACAOB</name>
<sequence length="172" mass="19291">MFLLYKGERKNPDKQKDFEKILKKEMAYFESDGTRGEYVTLAYEYILTVQPTSLEAESAFSASGYICSSLRSRLGDGKKIPLLEKNTYCTGTLRAGGKETPEDVSKAKLKPGESVHRYGGSVCVAVIHKELETAAMDYYSPLNKRIPSRIEISESFRGNCATFNYQRNSGEV</sequence>
<gene>
    <name evidence="2" type="ORF">ACAOBT_LOCUS20243</name>
</gene>
<evidence type="ECO:0000313" key="2">
    <source>
        <dbReference type="EMBL" id="CAH1991404.1"/>
    </source>
</evidence>
<dbReference type="OrthoDB" id="6777597at2759"/>
<dbReference type="Pfam" id="PF13843">
    <property type="entry name" value="DDE_Tnp_1_7"/>
    <property type="match status" value="1"/>
</dbReference>
<dbReference type="EMBL" id="CAKOFQ010007111">
    <property type="protein sequence ID" value="CAH1991404.1"/>
    <property type="molecule type" value="Genomic_DNA"/>
</dbReference>
<evidence type="ECO:0000313" key="3">
    <source>
        <dbReference type="Proteomes" id="UP001152888"/>
    </source>
</evidence>
<dbReference type="AlphaFoldDB" id="A0A9P0L5U0"/>